<protein>
    <submittedName>
        <fullName evidence="1">Uncharacterized protein</fullName>
    </submittedName>
</protein>
<dbReference type="EMBL" id="SDHX01000001">
    <property type="protein sequence ID" value="RXK55848.1"/>
    <property type="molecule type" value="Genomic_DNA"/>
</dbReference>
<comment type="caution">
    <text evidence="1">The sequence shown here is derived from an EMBL/GenBank/DDBJ whole genome shotgun (WGS) entry which is preliminary data.</text>
</comment>
<keyword evidence="2" id="KW-1185">Reference proteome</keyword>
<reference evidence="1 2" key="1">
    <citation type="submission" date="2019-01" db="EMBL/GenBank/DDBJ databases">
        <title>Lacunisphaera sp. strain TWA-58.</title>
        <authorList>
            <person name="Chen W.-M."/>
        </authorList>
    </citation>
    <scope>NUCLEOTIDE SEQUENCE [LARGE SCALE GENOMIC DNA]</scope>
    <source>
        <strain evidence="1 2">TWA-58</strain>
    </source>
</reference>
<dbReference type="RefSeq" id="WP_129047214.1">
    <property type="nucleotide sequence ID" value="NZ_SDHX01000001.1"/>
</dbReference>
<proteinExistence type="predicted"/>
<name>A0A4Q1CA31_9BACT</name>
<dbReference type="AlphaFoldDB" id="A0A4Q1CA31"/>
<organism evidence="1 2">
    <name type="scientific">Oleiharenicola lentus</name>
    <dbReference type="NCBI Taxonomy" id="2508720"/>
    <lineage>
        <taxon>Bacteria</taxon>
        <taxon>Pseudomonadati</taxon>
        <taxon>Verrucomicrobiota</taxon>
        <taxon>Opitutia</taxon>
        <taxon>Opitutales</taxon>
        <taxon>Opitutaceae</taxon>
        <taxon>Oleiharenicola</taxon>
    </lineage>
</organism>
<evidence type="ECO:0000313" key="1">
    <source>
        <dbReference type="EMBL" id="RXK55848.1"/>
    </source>
</evidence>
<accession>A0A4Q1CA31</accession>
<gene>
    <name evidence="1" type="ORF">ESB00_08180</name>
</gene>
<sequence>MADYHCWPLWHHGSSKVGNIDPRSLGLSTALQTRLKHWAEEYDSHLDLSDPAAVSWTPEEETAFDREGRRLCTALANEVGSGFDVCFFDQKTARCIPVLELYTGSQEPNQVAQTTPGLRPSVSDL</sequence>
<dbReference type="Proteomes" id="UP000290218">
    <property type="component" value="Unassembled WGS sequence"/>
</dbReference>
<dbReference type="OrthoDB" id="1150977at2"/>
<evidence type="ECO:0000313" key="2">
    <source>
        <dbReference type="Proteomes" id="UP000290218"/>
    </source>
</evidence>